<dbReference type="PRINTS" id="PR00385">
    <property type="entry name" value="P450"/>
</dbReference>
<keyword evidence="2" id="KW-0812">Transmembrane</keyword>
<dbReference type="GO" id="GO:0005506">
    <property type="term" value="F:iron ion binding"/>
    <property type="evidence" value="ECO:0007669"/>
    <property type="project" value="InterPro"/>
</dbReference>
<dbReference type="Pfam" id="PF00067">
    <property type="entry name" value="p450"/>
    <property type="match status" value="2"/>
</dbReference>
<dbReference type="InterPro" id="IPR002401">
    <property type="entry name" value="Cyt_P450_E_grp-I"/>
</dbReference>
<comment type="caution">
    <text evidence="3">The sequence shown here is derived from an EMBL/GenBank/DDBJ whole genome shotgun (WGS) entry which is preliminary data.</text>
</comment>
<evidence type="ECO:0008006" key="5">
    <source>
        <dbReference type="Google" id="ProtNLM"/>
    </source>
</evidence>
<keyword evidence="2" id="KW-1133">Transmembrane helix</keyword>
<gene>
    <name evidence="3" type="ORF">H2200_009575</name>
</gene>
<dbReference type="Gene3D" id="1.10.630.10">
    <property type="entry name" value="Cytochrome P450"/>
    <property type="match status" value="1"/>
</dbReference>
<feature type="transmembrane region" description="Helical" evidence="2">
    <location>
        <begin position="14"/>
        <end position="34"/>
    </location>
</feature>
<dbReference type="GO" id="GO:0016705">
    <property type="term" value="F:oxidoreductase activity, acting on paired donors, with incorporation or reduction of molecular oxygen"/>
    <property type="evidence" value="ECO:0007669"/>
    <property type="project" value="InterPro"/>
</dbReference>
<feature type="binding site" description="axial binding residue" evidence="1">
    <location>
        <position position="510"/>
    </location>
    <ligand>
        <name>heme</name>
        <dbReference type="ChEBI" id="CHEBI:30413"/>
    </ligand>
    <ligandPart>
        <name>Fe</name>
        <dbReference type="ChEBI" id="CHEBI:18248"/>
    </ligandPart>
</feature>
<dbReference type="PANTHER" id="PTHR24305:SF222">
    <property type="entry name" value="CYTOCHROME P450 MONOOXYGENASE STCS"/>
    <property type="match status" value="1"/>
</dbReference>
<evidence type="ECO:0000256" key="2">
    <source>
        <dbReference type="SAM" id="Phobius"/>
    </source>
</evidence>
<accession>A0AA38X2P6</accession>
<proteinExistence type="predicted"/>
<dbReference type="GO" id="GO:0020037">
    <property type="term" value="F:heme binding"/>
    <property type="evidence" value="ECO:0007669"/>
    <property type="project" value="InterPro"/>
</dbReference>
<dbReference type="AlphaFoldDB" id="A0AA38X2P6"/>
<dbReference type="GO" id="GO:0004497">
    <property type="term" value="F:monooxygenase activity"/>
    <property type="evidence" value="ECO:0007669"/>
    <property type="project" value="InterPro"/>
</dbReference>
<keyword evidence="4" id="KW-1185">Reference proteome</keyword>
<dbReference type="InterPro" id="IPR001128">
    <property type="entry name" value="Cyt_P450"/>
</dbReference>
<dbReference type="PRINTS" id="PR00463">
    <property type="entry name" value="EP450I"/>
</dbReference>
<keyword evidence="1" id="KW-0408">Iron</keyword>
<reference evidence="3" key="1">
    <citation type="submission" date="2022-10" db="EMBL/GenBank/DDBJ databases">
        <title>Culturing micro-colonial fungi from biological soil crusts in the Mojave desert and describing Neophaeococcomyces mojavensis, and introducing the new genera and species Taxawa tesnikishii.</title>
        <authorList>
            <person name="Kurbessoian T."/>
            <person name="Stajich J.E."/>
        </authorList>
    </citation>
    <scope>NUCLEOTIDE SEQUENCE</scope>
    <source>
        <strain evidence="3">TK_41</strain>
    </source>
</reference>
<dbReference type="InterPro" id="IPR050121">
    <property type="entry name" value="Cytochrome_P450_monoxygenase"/>
</dbReference>
<keyword evidence="1" id="KW-0349">Heme</keyword>
<dbReference type="PANTHER" id="PTHR24305">
    <property type="entry name" value="CYTOCHROME P450"/>
    <property type="match status" value="1"/>
</dbReference>
<dbReference type="EMBL" id="JAPDRK010000015">
    <property type="protein sequence ID" value="KAJ9605726.1"/>
    <property type="molecule type" value="Genomic_DNA"/>
</dbReference>
<keyword evidence="1" id="KW-0479">Metal-binding</keyword>
<dbReference type="InterPro" id="IPR036396">
    <property type="entry name" value="Cyt_P450_sf"/>
</dbReference>
<comment type="cofactor">
    <cofactor evidence="1">
        <name>heme</name>
        <dbReference type="ChEBI" id="CHEBI:30413"/>
    </cofactor>
</comment>
<protein>
    <recommendedName>
        <fullName evidence="5">Cytochrome P450</fullName>
    </recommendedName>
</protein>
<organism evidence="3 4">
    <name type="scientific">Cladophialophora chaetospira</name>
    <dbReference type="NCBI Taxonomy" id="386627"/>
    <lineage>
        <taxon>Eukaryota</taxon>
        <taxon>Fungi</taxon>
        <taxon>Dikarya</taxon>
        <taxon>Ascomycota</taxon>
        <taxon>Pezizomycotina</taxon>
        <taxon>Eurotiomycetes</taxon>
        <taxon>Chaetothyriomycetidae</taxon>
        <taxon>Chaetothyriales</taxon>
        <taxon>Herpotrichiellaceae</taxon>
        <taxon>Cladophialophora</taxon>
    </lineage>
</organism>
<name>A0AA38X2P6_9EURO</name>
<evidence type="ECO:0000313" key="4">
    <source>
        <dbReference type="Proteomes" id="UP001172673"/>
    </source>
</evidence>
<sequence length="584" mass="65967">MSESGRSLLDSKRILTAFVVLGAVYLSIKLFRIIKNTYQARHRYQEIPQLPRHPVWGHLVNMGEKLNPTLQRHPDYAFEEIWNSLGKPPAFLMDLHPVDGAFLIIADHGLAEEISQPSATFKYSLPKSDTLMAMYRLIGLESLIIAEGEEWKVLRRRFNKGFSPQHLHTLDWLIISKTQDFVERLKELAKSGEAFLLKDPAQDLTTDIITTVAIEKDYHAQTLPDGIGSKGSLGLLTASRLLSKLVYPVGRGFDPFVYFNPIRPVKSWFYEQVFNRELAVRVREQIALEKNQTEEKATSTLQRSITRLALSGLDPDTALVRSTVAQIKSFLFAGQDTTATLIQWMCFELSKASWSPAAAAIVKSLSAEHDSVFGVEGGPFNALDVLGNTDEASRKETEAILGNRLPYTTAFIKETLRRHPPAATARRVPDLSPENPTPVTMRMRTVSGEERDVEVNGLRIYSAQHLIHQHEDIWGPDARVFRPERWLDEKYMSTIPTGAWRPFERGPRNCIGQELAMVEAKVVLCAVVRGFEWEKIGYSGKSQTVDMGIPRGDGKDDLEREVWHINQVTSVPLDGMKMKVHLKR</sequence>
<evidence type="ECO:0000256" key="1">
    <source>
        <dbReference type="PIRSR" id="PIRSR602401-1"/>
    </source>
</evidence>
<keyword evidence="2" id="KW-0472">Membrane</keyword>
<dbReference type="SUPFAM" id="SSF48264">
    <property type="entry name" value="Cytochrome P450"/>
    <property type="match status" value="1"/>
</dbReference>
<dbReference type="Proteomes" id="UP001172673">
    <property type="component" value="Unassembled WGS sequence"/>
</dbReference>
<evidence type="ECO:0000313" key="3">
    <source>
        <dbReference type="EMBL" id="KAJ9605726.1"/>
    </source>
</evidence>